<dbReference type="SUPFAM" id="SSF50978">
    <property type="entry name" value="WD40 repeat-like"/>
    <property type="match status" value="1"/>
</dbReference>
<dbReference type="SMART" id="SM00320">
    <property type="entry name" value="WD40"/>
    <property type="match status" value="5"/>
</dbReference>
<feature type="repeat" description="WD" evidence="3">
    <location>
        <begin position="149"/>
        <end position="181"/>
    </location>
</feature>
<dbReference type="AlphaFoldDB" id="A0AAD4DI00"/>
<dbReference type="PANTHER" id="PTHR19876:SF2">
    <property type="entry name" value="COATOMER SUBUNIT BETA"/>
    <property type="match status" value="1"/>
</dbReference>
<dbReference type="PANTHER" id="PTHR19876">
    <property type="entry name" value="COATOMER"/>
    <property type="match status" value="1"/>
</dbReference>
<feature type="repeat" description="WD" evidence="3">
    <location>
        <begin position="107"/>
        <end position="140"/>
    </location>
</feature>
<dbReference type="InterPro" id="IPR015943">
    <property type="entry name" value="WD40/YVTN_repeat-like_dom_sf"/>
</dbReference>
<evidence type="ECO:0000256" key="2">
    <source>
        <dbReference type="ARBA" id="ARBA00022737"/>
    </source>
</evidence>
<accession>A0AAD4DI00</accession>
<evidence type="ECO:0000313" key="5">
    <source>
        <dbReference type="Proteomes" id="UP001194580"/>
    </source>
</evidence>
<evidence type="ECO:0000256" key="1">
    <source>
        <dbReference type="ARBA" id="ARBA00022574"/>
    </source>
</evidence>
<dbReference type="InterPro" id="IPR050844">
    <property type="entry name" value="Coatomer_complex_subunit"/>
</dbReference>
<dbReference type="InterPro" id="IPR036322">
    <property type="entry name" value="WD40_repeat_dom_sf"/>
</dbReference>
<evidence type="ECO:0008006" key="6">
    <source>
        <dbReference type="Google" id="ProtNLM"/>
    </source>
</evidence>
<gene>
    <name evidence="4" type="ORF">BGZ95_006638</name>
</gene>
<keyword evidence="2" id="KW-0677">Repeat</keyword>
<dbReference type="InterPro" id="IPR001680">
    <property type="entry name" value="WD40_rpt"/>
</dbReference>
<dbReference type="GO" id="GO:0006888">
    <property type="term" value="P:endoplasmic reticulum to Golgi vesicle-mediated transport"/>
    <property type="evidence" value="ECO:0007669"/>
    <property type="project" value="TreeGrafter"/>
</dbReference>
<comment type="caution">
    <text evidence="4">The sequence shown here is derived from an EMBL/GenBank/DDBJ whole genome shotgun (WGS) entry which is preliminary data.</text>
</comment>
<dbReference type="Pfam" id="PF00400">
    <property type="entry name" value="WD40"/>
    <property type="match status" value="4"/>
</dbReference>
<keyword evidence="5" id="KW-1185">Reference proteome</keyword>
<reference evidence="4" key="1">
    <citation type="journal article" date="2020" name="Fungal Divers.">
        <title>Resolving the Mortierellaceae phylogeny through synthesis of multi-gene phylogenetics and phylogenomics.</title>
        <authorList>
            <person name="Vandepol N."/>
            <person name="Liber J."/>
            <person name="Desiro A."/>
            <person name="Na H."/>
            <person name="Kennedy M."/>
            <person name="Barry K."/>
            <person name="Grigoriev I.V."/>
            <person name="Miller A.N."/>
            <person name="O'Donnell K."/>
            <person name="Stajich J.E."/>
            <person name="Bonito G."/>
        </authorList>
    </citation>
    <scope>NUCLEOTIDE SEQUENCE</scope>
    <source>
        <strain evidence="4">NRRL 28262</strain>
    </source>
</reference>
<organism evidence="4 5">
    <name type="scientific">Linnemannia exigua</name>
    <dbReference type="NCBI Taxonomy" id="604196"/>
    <lineage>
        <taxon>Eukaryota</taxon>
        <taxon>Fungi</taxon>
        <taxon>Fungi incertae sedis</taxon>
        <taxon>Mucoromycota</taxon>
        <taxon>Mortierellomycotina</taxon>
        <taxon>Mortierellomycetes</taxon>
        <taxon>Mortierellales</taxon>
        <taxon>Mortierellaceae</taxon>
        <taxon>Linnemannia</taxon>
    </lineage>
</organism>
<keyword evidence="1 3" id="KW-0853">WD repeat</keyword>
<proteinExistence type="predicted"/>
<dbReference type="GO" id="GO:0006890">
    <property type="term" value="P:retrograde vesicle-mediated transport, Golgi to endoplasmic reticulum"/>
    <property type="evidence" value="ECO:0007669"/>
    <property type="project" value="TreeGrafter"/>
</dbReference>
<dbReference type="GO" id="GO:0006891">
    <property type="term" value="P:intra-Golgi vesicle-mediated transport"/>
    <property type="evidence" value="ECO:0007669"/>
    <property type="project" value="TreeGrafter"/>
</dbReference>
<dbReference type="GO" id="GO:0006886">
    <property type="term" value="P:intracellular protein transport"/>
    <property type="evidence" value="ECO:0007669"/>
    <property type="project" value="TreeGrafter"/>
</dbReference>
<sequence>MGCSDSLWNCQTSTAGPLLPGRFQTITELASSQCGRWVVAASDKVARLWDLQDIQEENIILDLKGIEGAYVSSVAFSPTGIAQLAIADSTGRVHIYDPSNRRVVKETQVKETRVGAMSYSPNGQQLVMGSDGGVVYFWDLVSEEPGVEMNEHQGKVRSLAYSPCGQWIIIAYQDKTVRLFQKQIVSDGEGVTVESWNCAAVVNSFYNQVENISWSPTVPLEFVTSGYDRSVRVWRVSTTDNGVVFVGMLWGSNLGQLCASDLAFKDAVGLDAINRRLLIQRGAIESPSPTV</sequence>
<protein>
    <recommendedName>
        <fullName evidence="6">WD40 repeat-like protein</fullName>
    </recommendedName>
</protein>
<evidence type="ECO:0000313" key="4">
    <source>
        <dbReference type="EMBL" id="KAG0277043.1"/>
    </source>
</evidence>
<dbReference type="Proteomes" id="UP001194580">
    <property type="component" value="Unassembled WGS sequence"/>
</dbReference>
<dbReference type="Gene3D" id="2.130.10.10">
    <property type="entry name" value="YVTN repeat-like/Quinoprotein amine dehydrogenase"/>
    <property type="match status" value="2"/>
</dbReference>
<name>A0AAD4DI00_9FUNG</name>
<dbReference type="PROSITE" id="PS50082">
    <property type="entry name" value="WD_REPEATS_2"/>
    <property type="match status" value="3"/>
</dbReference>
<dbReference type="EMBL" id="JAAAIL010000310">
    <property type="protein sequence ID" value="KAG0277043.1"/>
    <property type="molecule type" value="Genomic_DNA"/>
</dbReference>
<dbReference type="GO" id="GO:0030126">
    <property type="term" value="C:COPI vesicle coat"/>
    <property type="evidence" value="ECO:0007669"/>
    <property type="project" value="TreeGrafter"/>
</dbReference>
<feature type="repeat" description="WD" evidence="3">
    <location>
        <begin position="202"/>
        <end position="238"/>
    </location>
</feature>
<evidence type="ECO:0000256" key="3">
    <source>
        <dbReference type="PROSITE-ProRule" id="PRU00221"/>
    </source>
</evidence>